<feature type="coiled-coil region" evidence="1">
    <location>
        <begin position="66"/>
        <end position="93"/>
    </location>
</feature>
<dbReference type="EMBL" id="KQ087197">
    <property type="protein sequence ID" value="KLT43176.1"/>
    <property type="molecule type" value="Genomic_DNA"/>
</dbReference>
<evidence type="ECO:0000259" key="3">
    <source>
        <dbReference type="Pfam" id="PF22766"/>
    </source>
</evidence>
<dbReference type="GeneID" id="28986587"/>
<dbReference type="Pfam" id="PF22766">
    <property type="entry name" value="ZW10_C2"/>
    <property type="match status" value="1"/>
</dbReference>
<dbReference type="RefSeq" id="XP_018279667.1">
    <property type="nucleotide sequence ID" value="XM_018425984.1"/>
</dbReference>
<dbReference type="InterPro" id="IPR046362">
    <property type="entry name" value="Zw10/DSL1_C_sf"/>
</dbReference>
<dbReference type="GO" id="GO:1990423">
    <property type="term" value="C:RZZ complex"/>
    <property type="evidence" value="ECO:0007669"/>
    <property type="project" value="TreeGrafter"/>
</dbReference>
<reference evidence="4 5" key="1">
    <citation type="submission" date="2015-03" db="EMBL/GenBank/DDBJ databases">
        <title>Genomics and transcriptomics of the oil-accumulating basidiomycete yeast T. oleaginosus allow insights into substrate utilization and the diverse evolutionary trajectories of mating systems in fungi.</title>
        <authorList>
            <consortium name="DOE Joint Genome Institute"/>
            <person name="Kourist R."/>
            <person name="Kracht O."/>
            <person name="Bracharz F."/>
            <person name="Lipzen A."/>
            <person name="Nolan M."/>
            <person name="Ohm R."/>
            <person name="Grigoriev I."/>
            <person name="Sun S."/>
            <person name="Heitman J."/>
            <person name="Bruck T."/>
            <person name="Nowrousian M."/>
        </authorList>
    </citation>
    <scope>NUCLEOTIDE SEQUENCE [LARGE SCALE GENOMIC DNA]</scope>
    <source>
        <strain evidence="4 5">IBC0246</strain>
    </source>
</reference>
<name>A0A0J0XPW7_9TREE</name>
<evidence type="ECO:0000256" key="1">
    <source>
        <dbReference type="SAM" id="Coils"/>
    </source>
</evidence>
<keyword evidence="1" id="KW-0175">Coiled coil</keyword>
<sequence length="735" mass="79682">MVAPFATPNVATADADAEGPILALAQRVTVRSSANDISAARSKLTQAISANESYLHDITHSHTSVMANHLDQNAKLKQRSDVAQRAAQALADDFDVGSLDRVHRLEKFRVTTSNIHTSLQGQALAGASREILEDLKQRYDLLVRVEDGVWCGRGADPSTVAAVAQFNCDEQRSTGAAVQTALAARCAVLRATVTEQLSNAWNLAVTVSISAEGLPSVMVASSFTLSAPKAPRSTPYATSVVKAPRYDFVNLCKALQTLKVLPGLLHDLHSCVVRKVIEPLLSHDSWRPSKCSRNDGIGLETVSVSSQNRRDLIQNVKVVLDFFHQALPDECRVFNVRLQEAAFSLVLDRILIPSLPTPLANLPEWLELALQAADWEGSFSADEADPGVIHAFLNDSAGGVWLQKRKAVSLSQARRIAYSTWSSWASKTVQPDVVPPMSAQPKAQALVKTDDEDGWGFEEESQLRLGSHRAAIQAEAAENDGWDFDDIADEPAPSPAPAPPMVHRDAPKPREARRLGKKAAPKGTRLSSATPSPPPLSSPSANATVASFTPSDRRVSEPEAPALSETFKVSMATDAVMDLTATALKELMDISNIREAPFCITSPLTQTYVNIEVYHTVLGKLVEATVSSILLSVLALEDITELESQRIGDLLSLVETLSNLFQNDQAHVSTVAAFVPHWIKFGYLNELLHAKLIEITNLYDNGSLVDFTSDELGGLVRALFADSPQRTILLERVAM</sequence>
<dbReference type="Gene3D" id="1.10.357.150">
    <property type="match status" value="1"/>
</dbReference>
<dbReference type="AlphaFoldDB" id="A0A0J0XPW7"/>
<dbReference type="InterPro" id="IPR055148">
    <property type="entry name" value="ZW10_C_2"/>
</dbReference>
<organism evidence="4 5">
    <name type="scientific">Cutaneotrichosporon oleaginosum</name>
    <dbReference type="NCBI Taxonomy" id="879819"/>
    <lineage>
        <taxon>Eukaryota</taxon>
        <taxon>Fungi</taxon>
        <taxon>Dikarya</taxon>
        <taxon>Basidiomycota</taxon>
        <taxon>Agaricomycotina</taxon>
        <taxon>Tremellomycetes</taxon>
        <taxon>Trichosporonales</taxon>
        <taxon>Trichosporonaceae</taxon>
        <taxon>Cutaneotrichosporon</taxon>
    </lineage>
</organism>
<keyword evidence="5" id="KW-1185">Reference proteome</keyword>
<dbReference type="GO" id="GO:0005737">
    <property type="term" value="C:cytoplasm"/>
    <property type="evidence" value="ECO:0007669"/>
    <property type="project" value="GOC"/>
</dbReference>
<feature type="region of interest" description="Disordered" evidence="2">
    <location>
        <begin position="483"/>
        <end position="561"/>
    </location>
</feature>
<evidence type="ECO:0000313" key="4">
    <source>
        <dbReference type="EMBL" id="KLT43176.1"/>
    </source>
</evidence>
<gene>
    <name evidence="4" type="ORF">CC85DRAFT_311819</name>
</gene>
<dbReference type="STRING" id="879819.A0A0J0XPW7"/>
<accession>A0A0J0XPW7</accession>
<protein>
    <recommendedName>
        <fullName evidence="3">ZW10 C-terminal helical domain-containing protein</fullName>
    </recommendedName>
</protein>
<dbReference type="GO" id="GO:0007094">
    <property type="term" value="P:mitotic spindle assembly checkpoint signaling"/>
    <property type="evidence" value="ECO:0007669"/>
    <property type="project" value="TreeGrafter"/>
</dbReference>
<evidence type="ECO:0000256" key="2">
    <source>
        <dbReference type="SAM" id="MobiDB-lite"/>
    </source>
</evidence>
<dbReference type="PANTHER" id="PTHR12205:SF0">
    <property type="entry name" value="CENTROMERE_KINETOCHORE PROTEIN ZW10 HOMOLOG"/>
    <property type="match status" value="1"/>
</dbReference>
<dbReference type="OrthoDB" id="534815at2759"/>
<proteinExistence type="predicted"/>
<feature type="compositionally biased region" description="Basic and acidic residues" evidence="2">
    <location>
        <begin position="502"/>
        <end position="514"/>
    </location>
</feature>
<dbReference type="Proteomes" id="UP000053611">
    <property type="component" value="Unassembled WGS sequence"/>
</dbReference>
<evidence type="ECO:0000313" key="5">
    <source>
        <dbReference type="Proteomes" id="UP000053611"/>
    </source>
</evidence>
<feature type="domain" description="ZW10 C-terminal helical" evidence="3">
    <location>
        <begin position="610"/>
        <end position="733"/>
    </location>
</feature>
<dbReference type="GO" id="GO:0006888">
    <property type="term" value="P:endoplasmic reticulum to Golgi vesicle-mediated transport"/>
    <property type="evidence" value="ECO:0007669"/>
    <property type="project" value="TreeGrafter"/>
</dbReference>
<dbReference type="PANTHER" id="PTHR12205">
    <property type="entry name" value="CENTROMERE/KINETOCHORE PROTEIN ZW10"/>
    <property type="match status" value="1"/>
</dbReference>